<gene>
    <name evidence="2" type="ORF">GRJ2_002199300</name>
</gene>
<dbReference type="AlphaFoldDB" id="A0ABC9XJX4"/>
<dbReference type="PANTHER" id="PTHR46019:SF2">
    <property type="entry name" value="BPI FOLD-CONTAINING FAMILY B MEMBER 6"/>
    <property type="match status" value="1"/>
</dbReference>
<sequence length="182" mass="19651">MAQELSSGSILERLTGAKSERSPSPSDIAGALTGFGALHGCLSPNDLHWEKLCPAVDAVLNLVNAKFTTMASEIPLGTAGTLQYTLLNPPMTSETFIELDLKISKVLPPSQPLVIEMREAKAPVMSITPDKSFVQLFSTAEFQVSPLDSAPESLFVLDVHSNLEVQFAIEDEKLQLSLALQR</sequence>
<name>A0ABC9XJX4_GRUJA</name>
<dbReference type="Proteomes" id="UP001623348">
    <property type="component" value="Unassembled WGS sequence"/>
</dbReference>
<organism evidence="2 3">
    <name type="scientific">Grus japonensis</name>
    <name type="common">Japanese crane</name>
    <name type="synonym">Red-crowned crane</name>
    <dbReference type="NCBI Taxonomy" id="30415"/>
    <lineage>
        <taxon>Eukaryota</taxon>
        <taxon>Metazoa</taxon>
        <taxon>Chordata</taxon>
        <taxon>Craniata</taxon>
        <taxon>Vertebrata</taxon>
        <taxon>Euteleostomi</taxon>
        <taxon>Archelosauria</taxon>
        <taxon>Archosauria</taxon>
        <taxon>Dinosauria</taxon>
        <taxon>Saurischia</taxon>
        <taxon>Theropoda</taxon>
        <taxon>Coelurosauria</taxon>
        <taxon>Aves</taxon>
        <taxon>Neognathae</taxon>
        <taxon>Neoaves</taxon>
        <taxon>Gruiformes</taxon>
        <taxon>Gruidae</taxon>
        <taxon>Grus</taxon>
    </lineage>
</organism>
<dbReference type="PANTHER" id="PTHR46019">
    <property type="entry name" value="BPI FOLD-CONTAINING FAMILY B MEMBER 4-RELATED"/>
    <property type="match status" value="1"/>
</dbReference>
<feature type="domain" description="Lipid-binding serum glycoprotein C-terminal" evidence="1">
    <location>
        <begin position="103"/>
        <end position="182"/>
    </location>
</feature>
<dbReference type="EMBL" id="BAAFJT010000017">
    <property type="protein sequence ID" value="GAB0197340.1"/>
    <property type="molecule type" value="Genomic_DNA"/>
</dbReference>
<dbReference type="InterPro" id="IPR051660">
    <property type="entry name" value="BPI_fold-BPI/LBP"/>
</dbReference>
<dbReference type="Pfam" id="PF02886">
    <property type="entry name" value="LBP_BPI_CETP_C"/>
    <property type="match status" value="1"/>
</dbReference>
<proteinExistence type="predicted"/>
<dbReference type="SUPFAM" id="SSF55394">
    <property type="entry name" value="Bactericidal permeability-increasing protein, BPI"/>
    <property type="match status" value="1"/>
</dbReference>
<evidence type="ECO:0000313" key="3">
    <source>
        <dbReference type="Proteomes" id="UP001623348"/>
    </source>
</evidence>
<evidence type="ECO:0000259" key="1">
    <source>
        <dbReference type="Pfam" id="PF02886"/>
    </source>
</evidence>
<protein>
    <submittedName>
        <fullName evidence="2">BPI fold-containing family B member 6</fullName>
    </submittedName>
</protein>
<reference evidence="2 3" key="1">
    <citation type="submission" date="2024-06" db="EMBL/GenBank/DDBJ databases">
        <title>The draft genome of Grus japonensis, version 3.</title>
        <authorList>
            <person name="Nabeshima K."/>
            <person name="Suzuki S."/>
            <person name="Onuma M."/>
        </authorList>
    </citation>
    <scope>NUCLEOTIDE SEQUENCE [LARGE SCALE GENOMIC DNA]</scope>
    <source>
        <strain evidence="2 3">451A</strain>
    </source>
</reference>
<dbReference type="Gene3D" id="3.15.20.10">
    <property type="entry name" value="Bactericidal permeability-increasing protein, domain 2"/>
    <property type="match status" value="1"/>
</dbReference>
<keyword evidence="3" id="KW-1185">Reference proteome</keyword>
<evidence type="ECO:0000313" key="2">
    <source>
        <dbReference type="EMBL" id="GAB0197340.1"/>
    </source>
</evidence>
<dbReference type="InterPro" id="IPR017943">
    <property type="entry name" value="Bactericidal_perm-incr_a/b_dom"/>
</dbReference>
<dbReference type="InterPro" id="IPR001124">
    <property type="entry name" value="Lipid-bd_serum_glycop_C"/>
</dbReference>
<accession>A0ABC9XJX4</accession>
<comment type="caution">
    <text evidence="2">The sequence shown here is derived from an EMBL/GenBank/DDBJ whole genome shotgun (WGS) entry which is preliminary data.</text>
</comment>